<dbReference type="EMBL" id="KB008077">
    <property type="protein sequence ID" value="ELR13753.1"/>
    <property type="molecule type" value="Genomic_DNA"/>
</dbReference>
<dbReference type="Pfam" id="PF14688">
    <property type="entry name" value="DUF4461"/>
    <property type="match status" value="1"/>
</dbReference>
<evidence type="ECO:0000313" key="2">
    <source>
        <dbReference type="EMBL" id="ELR13753.1"/>
    </source>
</evidence>
<evidence type="ECO:0000259" key="1">
    <source>
        <dbReference type="Pfam" id="PF14688"/>
    </source>
</evidence>
<sequence>MPHLGRSGSGIPSIHEVKEFLAKYYNIAMKKQEDLRMVERDVGMHKYLLMTMQRGLRVTFGRQEMNDPRRQLELLQSLLKVVENLNRRGKELSNCTICFSAGVSAPMGQNSSGQSKSVNVYDDVFGRIFLNSLDPQDVWYKVLNAVDMDLVYDRQRYLKRMKRKEAELADKFGFKLLCADHSTVDVEEYVQFLDRMNAEAEECIDSQERMAGRFQVAGQRRLLWDENERLHSNISLIVKGDKKLGGKISVDASVGLLSIPTTAQAHQLVDWIKREGEKVAHQNSFTTGLRERETQLRILTKRRLRLLDLVQDDSISREDMTEFCFTLRKHANDLAPLMQRHALDHRVGSLWHRRLRRSSSALELRRMTHATRLHACCTSPRQLKTDTALLLLLCILLCRFSSVPTNVGVFSSRG</sequence>
<dbReference type="RefSeq" id="XP_004335766.1">
    <property type="nucleotide sequence ID" value="XM_004335718.1"/>
</dbReference>
<feature type="domain" description="DUF4461" evidence="1">
    <location>
        <begin position="17"/>
        <end position="343"/>
    </location>
</feature>
<dbReference type="GeneID" id="14914311"/>
<reference evidence="2 3" key="1">
    <citation type="journal article" date="2013" name="Genome Biol.">
        <title>Genome of Acanthamoeba castellanii highlights extensive lateral gene transfer and early evolution of tyrosine kinase signaling.</title>
        <authorList>
            <person name="Clarke M."/>
            <person name="Lohan A.J."/>
            <person name="Liu B."/>
            <person name="Lagkouvardos I."/>
            <person name="Roy S."/>
            <person name="Zafar N."/>
            <person name="Bertelli C."/>
            <person name="Schilde C."/>
            <person name="Kianianmomeni A."/>
            <person name="Burglin T.R."/>
            <person name="Frech C."/>
            <person name="Turcotte B."/>
            <person name="Kopec K.O."/>
            <person name="Synnott J.M."/>
            <person name="Choo C."/>
            <person name="Paponov I."/>
            <person name="Finkler A."/>
            <person name="Soon Heng Tan C."/>
            <person name="Hutchins A.P."/>
            <person name="Weinmeier T."/>
            <person name="Rattei T."/>
            <person name="Chu J.S."/>
            <person name="Gimenez G."/>
            <person name="Irimia M."/>
            <person name="Rigden D.J."/>
            <person name="Fitzpatrick D.A."/>
            <person name="Lorenzo-Morales J."/>
            <person name="Bateman A."/>
            <person name="Chiu C.H."/>
            <person name="Tang P."/>
            <person name="Hegemann P."/>
            <person name="Fromm H."/>
            <person name="Raoult D."/>
            <person name="Greub G."/>
            <person name="Miranda-Saavedra D."/>
            <person name="Chen N."/>
            <person name="Nash P."/>
            <person name="Ginger M.L."/>
            <person name="Horn M."/>
            <person name="Schaap P."/>
            <person name="Caler L."/>
            <person name="Loftus B."/>
        </authorList>
    </citation>
    <scope>NUCLEOTIDE SEQUENCE [LARGE SCALE GENOMIC DNA]</scope>
    <source>
        <strain evidence="2 3">Neff</strain>
    </source>
</reference>
<dbReference type="AlphaFoldDB" id="L8GLZ5"/>
<organism evidence="2 3">
    <name type="scientific">Acanthamoeba castellanii (strain ATCC 30010 / Neff)</name>
    <dbReference type="NCBI Taxonomy" id="1257118"/>
    <lineage>
        <taxon>Eukaryota</taxon>
        <taxon>Amoebozoa</taxon>
        <taxon>Discosea</taxon>
        <taxon>Longamoebia</taxon>
        <taxon>Centramoebida</taxon>
        <taxon>Acanthamoebidae</taxon>
        <taxon>Acanthamoeba</taxon>
    </lineage>
</organism>
<dbReference type="VEuPathDB" id="AmoebaDB:ACA1_313620"/>
<dbReference type="Proteomes" id="UP000011083">
    <property type="component" value="Unassembled WGS sequence"/>
</dbReference>
<proteinExistence type="predicted"/>
<dbReference type="PANTHER" id="PTHR31596:SF10">
    <property type="entry name" value="DUF4460 DOMAIN-CONTAINING PROTEIN"/>
    <property type="match status" value="1"/>
</dbReference>
<name>L8GLZ5_ACACF</name>
<protein>
    <recommendedName>
        <fullName evidence="1">DUF4461 domain-containing protein</fullName>
    </recommendedName>
</protein>
<dbReference type="InterPro" id="IPR027986">
    <property type="entry name" value="TCAIM"/>
</dbReference>
<dbReference type="PANTHER" id="PTHR31596">
    <property type="entry name" value="T-CELL ACTIVATION INHIBITOR, MITOCHONDRIAL"/>
    <property type="match status" value="1"/>
</dbReference>
<accession>L8GLZ5</accession>
<gene>
    <name evidence="2" type="ORF">ACA1_313620</name>
</gene>
<keyword evidence="3" id="KW-1185">Reference proteome</keyword>
<evidence type="ECO:0000313" key="3">
    <source>
        <dbReference type="Proteomes" id="UP000011083"/>
    </source>
</evidence>
<dbReference type="KEGG" id="acan:ACA1_313620"/>
<dbReference type="InterPro" id="IPR027989">
    <property type="entry name" value="DUF4461"/>
</dbReference>